<gene>
    <name evidence="8" type="ORF">CA2015_1009</name>
</gene>
<evidence type="ECO:0000256" key="7">
    <source>
        <dbReference type="SAM" id="Phobius"/>
    </source>
</evidence>
<dbReference type="STRING" id="320787.CA2015_1009"/>
<feature type="transmembrane region" description="Helical" evidence="7">
    <location>
        <begin position="31"/>
        <end position="49"/>
    </location>
</feature>
<evidence type="ECO:0000313" key="9">
    <source>
        <dbReference type="Proteomes" id="UP000036520"/>
    </source>
</evidence>
<keyword evidence="9" id="KW-1185">Reference proteome</keyword>
<evidence type="ECO:0000256" key="4">
    <source>
        <dbReference type="ARBA" id="ARBA00022692"/>
    </source>
</evidence>
<keyword evidence="4 7" id="KW-0812">Transmembrane</keyword>
<reference evidence="8 9" key="1">
    <citation type="submission" date="2015-07" db="EMBL/GenBank/DDBJ databases">
        <authorList>
            <person name="Kim K.M."/>
        </authorList>
    </citation>
    <scope>NUCLEOTIDE SEQUENCE [LARGE SCALE GENOMIC DNA]</scope>
    <source>
        <strain evidence="8 9">KCTC 12363</strain>
    </source>
</reference>
<dbReference type="Proteomes" id="UP000036520">
    <property type="component" value="Chromosome"/>
</dbReference>
<accession>A0A0H4PCE9</accession>
<feature type="transmembrane region" description="Helical" evidence="7">
    <location>
        <begin position="55"/>
        <end position="77"/>
    </location>
</feature>
<evidence type="ECO:0000256" key="6">
    <source>
        <dbReference type="ARBA" id="ARBA00023136"/>
    </source>
</evidence>
<feature type="transmembrane region" description="Helical" evidence="7">
    <location>
        <begin position="283"/>
        <end position="302"/>
    </location>
</feature>
<dbReference type="AlphaFoldDB" id="A0A0H4PCE9"/>
<sequence length="307" mass="33912">MANILIVITSILIGIVLQKVRNFPIEAPKALNAYLIYVVLPAVSLLHISKLDLGPALLLPISVGWIIFTITWLLFGYLGKRFSWDKKTIGCLIICGGLSNTGFIGYPVIEAIYGAEGLKIAVLIDQTGSFLVVSSLAIIVASLYGSEKLRKRDISKQMLFFPPFMFFILALLLNIFKIEISGVAEKVLESFSGTLTPIALIAVGLQIKIKISDIKDNYLWYGLAHKLLLIPLLIYAIYQWIPAGNPDQNLIFKVSVMEAAMAPMITSSIIATNYNLRPKLASLLVGVGIPLSVITLTGWYYLLEYFR</sequence>
<evidence type="ECO:0000256" key="3">
    <source>
        <dbReference type="ARBA" id="ARBA00022475"/>
    </source>
</evidence>
<feature type="transmembrane region" description="Helical" evidence="7">
    <location>
        <begin position="188"/>
        <end position="207"/>
    </location>
</feature>
<dbReference type="Pfam" id="PF03547">
    <property type="entry name" value="Mem_trans"/>
    <property type="match status" value="1"/>
</dbReference>
<evidence type="ECO:0000256" key="5">
    <source>
        <dbReference type="ARBA" id="ARBA00022989"/>
    </source>
</evidence>
<evidence type="ECO:0000256" key="2">
    <source>
        <dbReference type="ARBA" id="ARBA00022448"/>
    </source>
</evidence>
<dbReference type="PANTHER" id="PTHR36838:SF1">
    <property type="entry name" value="SLR1864 PROTEIN"/>
    <property type="match status" value="1"/>
</dbReference>
<keyword evidence="6 7" id="KW-0472">Membrane</keyword>
<dbReference type="EMBL" id="CP012040">
    <property type="protein sequence ID" value="AKP50463.1"/>
    <property type="molecule type" value="Genomic_DNA"/>
</dbReference>
<name>A0A0H4PCE9_9BACT</name>
<proteinExistence type="predicted"/>
<evidence type="ECO:0000313" key="8">
    <source>
        <dbReference type="EMBL" id="AKP50463.1"/>
    </source>
</evidence>
<dbReference type="RefSeq" id="WP_048640905.1">
    <property type="nucleotide sequence ID" value="NZ_CP012040.1"/>
</dbReference>
<dbReference type="KEGG" id="camu:CA2015_1009"/>
<feature type="transmembrane region" description="Helical" evidence="7">
    <location>
        <begin position="89"/>
        <end position="109"/>
    </location>
</feature>
<keyword evidence="2" id="KW-0813">Transport</keyword>
<feature type="transmembrane region" description="Helical" evidence="7">
    <location>
        <begin position="129"/>
        <end position="146"/>
    </location>
</feature>
<dbReference type="GO" id="GO:0055085">
    <property type="term" value="P:transmembrane transport"/>
    <property type="evidence" value="ECO:0007669"/>
    <property type="project" value="InterPro"/>
</dbReference>
<dbReference type="OrthoDB" id="9786183at2"/>
<keyword evidence="3" id="KW-1003">Cell membrane</keyword>
<feature type="transmembrane region" description="Helical" evidence="7">
    <location>
        <begin position="219"/>
        <end position="238"/>
    </location>
</feature>
<evidence type="ECO:0000256" key="1">
    <source>
        <dbReference type="ARBA" id="ARBA00004141"/>
    </source>
</evidence>
<organism evidence="8 9">
    <name type="scientific">Cyclobacterium amurskyense</name>
    <dbReference type="NCBI Taxonomy" id="320787"/>
    <lineage>
        <taxon>Bacteria</taxon>
        <taxon>Pseudomonadati</taxon>
        <taxon>Bacteroidota</taxon>
        <taxon>Cytophagia</taxon>
        <taxon>Cytophagales</taxon>
        <taxon>Cyclobacteriaceae</taxon>
        <taxon>Cyclobacterium</taxon>
    </lineage>
</organism>
<feature type="transmembrane region" description="Helical" evidence="7">
    <location>
        <begin position="250"/>
        <end position="271"/>
    </location>
</feature>
<dbReference type="PATRIC" id="fig|320787.5.peg.1124"/>
<dbReference type="InterPro" id="IPR004776">
    <property type="entry name" value="Mem_transp_PIN-like"/>
</dbReference>
<comment type="subcellular location">
    <subcellularLocation>
        <location evidence="1">Membrane</location>
        <topology evidence="1">Multi-pass membrane protein</topology>
    </subcellularLocation>
</comment>
<dbReference type="GO" id="GO:0016020">
    <property type="term" value="C:membrane"/>
    <property type="evidence" value="ECO:0007669"/>
    <property type="project" value="UniProtKB-SubCell"/>
</dbReference>
<feature type="transmembrane region" description="Helical" evidence="7">
    <location>
        <begin position="158"/>
        <end position="176"/>
    </location>
</feature>
<protein>
    <submittedName>
        <fullName evidence="8">Malate permease</fullName>
    </submittedName>
</protein>
<keyword evidence="5 7" id="KW-1133">Transmembrane helix</keyword>
<dbReference type="PANTHER" id="PTHR36838">
    <property type="entry name" value="AUXIN EFFLUX CARRIER FAMILY PROTEIN"/>
    <property type="match status" value="1"/>
</dbReference>